<keyword evidence="5 6" id="KW-0472">Membrane</keyword>
<feature type="transmembrane region" description="Helical" evidence="6">
    <location>
        <begin position="194"/>
        <end position="213"/>
    </location>
</feature>
<evidence type="ECO:0000313" key="9">
    <source>
        <dbReference type="Proteomes" id="UP000761264"/>
    </source>
</evidence>
<organism evidence="8 9">
    <name type="scientific">Pelagibius litoralis</name>
    <dbReference type="NCBI Taxonomy" id="374515"/>
    <lineage>
        <taxon>Bacteria</taxon>
        <taxon>Pseudomonadati</taxon>
        <taxon>Pseudomonadota</taxon>
        <taxon>Alphaproteobacteria</taxon>
        <taxon>Rhodospirillales</taxon>
        <taxon>Rhodovibrionaceae</taxon>
        <taxon>Pelagibius</taxon>
    </lineage>
</organism>
<keyword evidence="4 6" id="KW-1133">Transmembrane helix</keyword>
<feature type="transmembrane region" description="Helical" evidence="6">
    <location>
        <begin position="225"/>
        <end position="245"/>
    </location>
</feature>
<comment type="subcellular location">
    <subcellularLocation>
        <location evidence="1">Cell membrane</location>
        <topology evidence="1">Multi-pass membrane protein</topology>
    </subcellularLocation>
</comment>
<keyword evidence="3 6" id="KW-0812">Transmembrane</keyword>
<protein>
    <recommendedName>
        <fullName evidence="7">Copper resistance protein D domain-containing protein</fullName>
    </recommendedName>
</protein>
<feature type="transmembrane region" description="Helical" evidence="6">
    <location>
        <begin position="53"/>
        <end position="76"/>
    </location>
</feature>
<proteinExistence type="predicted"/>
<name>A0A967EWR4_9PROT</name>
<evidence type="ECO:0000256" key="3">
    <source>
        <dbReference type="ARBA" id="ARBA00022692"/>
    </source>
</evidence>
<dbReference type="PANTHER" id="PTHR34820:SF4">
    <property type="entry name" value="INNER MEMBRANE PROTEIN YEBZ"/>
    <property type="match status" value="1"/>
</dbReference>
<feature type="domain" description="Copper resistance protein D" evidence="7">
    <location>
        <begin position="186"/>
        <end position="286"/>
    </location>
</feature>
<evidence type="ECO:0000256" key="1">
    <source>
        <dbReference type="ARBA" id="ARBA00004651"/>
    </source>
</evidence>
<dbReference type="RefSeq" id="WP_167222056.1">
    <property type="nucleotide sequence ID" value="NZ_JAAQPH010000003.1"/>
</dbReference>
<feature type="transmembrane region" description="Helical" evidence="6">
    <location>
        <begin position="149"/>
        <end position="173"/>
    </location>
</feature>
<gene>
    <name evidence="8" type="ORF">HBA54_05125</name>
</gene>
<sequence length="293" mass="30584">MPDFALSPVEGLSLAAKILSYAFALAAVGTLAFIDAFRGFLLDPEVATLKRHLTVLVAVALLASLAGLFATVALLNGLGLAGGFDAELWSLVAGTAAGDAVWVRLLGLAVLLPGLVFARLRLPAAVLGGLAVAASFGFVGHVQDDQHSFLLHALLMLHLLAIAFWIGSLWPLWRLAAAPDRERVAAVMERFGRLGVYFVACLLAAGIVLTWLLLDGFLPLFTTSYGLMLLAKLALVGGLLLLAALNKWRLVPVLAAADAGAGVRLRLSITAEICLVAAILSVTALLTSAFSLA</sequence>
<evidence type="ECO:0000259" key="7">
    <source>
        <dbReference type="Pfam" id="PF05425"/>
    </source>
</evidence>
<evidence type="ECO:0000256" key="4">
    <source>
        <dbReference type="ARBA" id="ARBA00022989"/>
    </source>
</evidence>
<dbReference type="PANTHER" id="PTHR34820">
    <property type="entry name" value="INNER MEMBRANE PROTEIN YEBZ"/>
    <property type="match status" value="1"/>
</dbReference>
<dbReference type="EMBL" id="JAAQPH010000003">
    <property type="protein sequence ID" value="NIA67968.1"/>
    <property type="molecule type" value="Genomic_DNA"/>
</dbReference>
<evidence type="ECO:0000256" key="2">
    <source>
        <dbReference type="ARBA" id="ARBA00022475"/>
    </source>
</evidence>
<comment type="caution">
    <text evidence="8">The sequence shown here is derived from an EMBL/GenBank/DDBJ whole genome shotgun (WGS) entry which is preliminary data.</text>
</comment>
<feature type="transmembrane region" description="Helical" evidence="6">
    <location>
        <begin position="124"/>
        <end position="143"/>
    </location>
</feature>
<dbReference type="GO" id="GO:0006825">
    <property type="term" value="P:copper ion transport"/>
    <property type="evidence" value="ECO:0007669"/>
    <property type="project" value="InterPro"/>
</dbReference>
<evidence type="ECO:0000313" key="8">
    <source>
        <dbReference type="EMBL" id="NIA67968.1"/>
    </source>
</evidence>
<feature type="transmembrane region" description="Helical" evidence="6">
    <location>
        <begin position="273"/>
        <end position="292"/>
    </location>
</feature>
<dbReference type="Proteomes" id="UP000761264">
    <property type="component" value="Unassembled WGS sequence"/>
</dbReference>
<dbReference type="InterPro" id="IPR008457">
    <property type="entry name" value="Cu-R_CopD_dom"/>
</dbReference>
<keyword evidence="2" id="KW-1003">Cell membrane</keyword>
<dbReference type="InterPro" id="IPR032694">
    <property type="entry name" value="CopC/D"/>
</dbReference>
<evidence type="ECO:0000256" key="5">
    <source>
        <dbReference type="ARBA" id="ARBA00023136"/>
    </source>
</evidence>
<dbReference type="Pfam" id="PF05425">
    <property type="entry name" value="CopD"/>
    <property type="match status" value="1"/>
</dbReference>
<dbReference type="AlphaFoldDB" id="A0A967EWR4"/>
<evidence type="ECO:0000256" key="6">
    <source>
        <dbReference type="SAM" id="Phobius"/>
    </source>
</evidence>
<reference evidence="8" key="1">
    <citation type="submission" date="2020-03" db="EMBL/GenBank/DDBJ databases">
        <title>Genome of Pelagibius litoralis DSM 21314T.</title>
        <authorList>
            <person name="Wang G."/>
        </authorList>
    </citation>
    <scope>NUCLEOTIDE SEQUENCE</scope>
    <source>
        <strain evidence="8">DSM 21314</strain>
    </source>
</reference>
<feature type="transmembrane region" description="Helical" evidence="6">
    <location>
        <begin position="20"/>
        <end position="41"/>
    </location>
</feature>
<dbReference type="GO" id="GO:0005886">
    <property type="term" value="C:plasma membrane"/>
    <property type="evidence" value="ECO:0007669"/>
    <property type="project" value="UniProtKB-SubCell"/>
</dbReference>
<keyword evidence="9" id="KW-1185">Reference proteome</keyword>
<accession>A0A967EWR4</accession>
<feature type="transmembrane region" description="Helical" evidence="6">
    <location>
        <begin position="88"/>
        <end position="112"/>
    </location>
</feature>